<name>A0A507C148_9FUNG</name>
<dbReference type="OrthoDB" id="771136at2759"/>
<organism evidence="11 12">
    <name type="scientific">Synchytrium microbalum</name>
    <dbReference type="NCBI Taxonomy" id="1806994"/>
    <lineage>
        <taxon>Eukaryota</taxon>
        <taxon>Fungi</taxon>
        <taxon>Fungi incertae sedis</taxon>
        <taxon>Chytridiomycota</taxon>
        <taxon>Chytridiomycota incertae sedis</taxon>
        <taxon>Chytridiomycetes</taxon>
        <taxon>Synchytriales</taxon>
        <taxon>Synchytriaceae</taxon>
        <taxon>Synchytrium</taxon>
    </lineage>
</organism>
<keyword evidence="4 8" id="KW-0645">Protease</keyword>
<dbReference type="AlphaFoldDB" id="A0A507C148"/>
<comment type="catalytic activity">
    <reaction evidence="1">
        <text>Hydrolysis of proteins with broad specificity similar to that of pepsin A, preferring hydrophobic residues at P1 and P1'. Clots milk and activates trypsinogen. Does not cleave 4-Gln-|-His-5, but does cleave 10-His-|-Leu-11 and 12-Val-|-Glu-13 in B chain of insulin.</text>
        <dbReference type="EC" id="3.4.23.21"/>
    </reaction>
</comment>
<dbReference type="STRING" id="1806994.A0A507C148"/>
<keyword evidence="12" id="KW-1185">Reference proteome</keyword>
<evidence type="ECO:0000256" key="9">
    <source>
        <dbReference type="SAM" id="SignalP"/>
    </source>
</evidence>
<sequence length="341" mass="36605">MVKFIAILALLASVAIAAPTTKLARMQLKRVSHEDRSKYMTEALFAASSAALKQKYMGAPQDITSEHGLPLTNFMNAQASFSSFTHHSEEFITHSNALSLILVPRIFGSLPPIVAALLVGCTADSIPPSLQPSKQTFAIQYGTGSLEGIISNDVLTIGDLEIEDQDFGESVKEPGITFAVGRFDGILGLGFDNIAVQRVVPPFYQMVNQKLVDSPLFSVWLNTNGDDNGGEIVFGGMDKAHYTGEITYAPVTRKGYWEVEIEDVLMGGKSLGFTTKKAAIDTGSSLFALPTSEADAINQRIGGKKNPQGQYIVDCAAIPSLPSLDIQFGGTKFTLSGKSLF</sequence>
<evidence type="ECO:0000313" key="11">
    <source>
        <dbReference type="EMBL" id="TPX32779.1"/>
    </source>
</evidence>
<evidence type="ECO:0000256" key="2">
    <source>
        <dbReference type="ARBA" id="ARBA00007447"/>
    </source>
</evidence>
<dbReference type="InterPro" id="IPR033121">
    <property type="entry name" value="PEPTIDASE_A1"/>
</dbReference>
<evidence type="ECO:0000313" key="12">
    <source>
        <dbReference type="Proteomes" id="UP000319731"/>
    </source>
</evidence>
<accession>A0A507C148</accession>
<keyword evidence="5 9" id="KW-0732">Signal</keyword>
<evidence type="ECO:0000256" key="4">
    <source>
        <dbReference type="ARBA" id="ARBA00022670"/>
    </source>
</evidence>
<dbReference type="InterPro" id="IPR001461">
    <property type="entry name" value="Aspartic_peptidase_A1"/>
</dbReference>
<dbReference type="InterPro" id="IPR001969">
    <property type="entry name" value="Aspartic_peptidase_AS"/>
</dbReference>
<dbReference type="Proteomes" id="UP000319731">
    <property type="component" value="Unassembled WGS sequence"/>
</dbReference>
<dbReference type="EMBL" id="QEAO01000026">
    <property type="protein sequence ID" value="TPX32779.1"/>
    <property type="molecule type" value="Genomic_DNA"/>
</dbReference>
<dbReference type="RefSeq" id="XP_031023916.1">
    <property type="nucleotide sequence ID" value="XM_031170108.1"/>
</dbReference>
<evidence type="ECO:0000256" key="3">
    <source>
        <dbReference type="ARBA" id="ARBA00013205"/>
    </source>
</evidence>
<reference evidence="11 12" key="1">
    <citation type="journal article" date="2019" name="Sci. Rep.">
        <title>Comparative genomics of chytrid fungi reveal insights into the obligate biotrophic and pathogenic lifestyle of Synchytrium endobioticum.</title>
        <authorList>
            <person name="van de Vossenberg B.T.L.H."/>
            <person name="Warris S."/>
            <person name="Nguyen H.D.T."/>
            <person name="van Gent-Pelzer M.P.E."/>
            <person name="Joly D.L."/>
            <person name="van de Geest H.C."/>
            <person name="Bonants P.J.M."/>
            <person name="Smith D.S."/>
            <person name="Levesque C.A."/>
            <person name="van der Lee T.A.J."/>
        </authorList>
    </citation>
    <scope>NUCLEOTIDE SEQUENCE [LARGE SCALE GENOMIC DNA]</scope>
    <source>
        <strain evidence="11 12">JEL517</strain>
    </source>
</reference>
<dbReference type="PANTHER" id="PTHR47966:SF51">
    <property type="entry name" value="BETA-SITE APP-CLEAVING ENZYME, ISOFORM A-RELATED"/>
    <property type="match status" value="1"/>
</dbReference>
<comment type="similarity">
    <text evidence="2 8">Belongs to the peptidase A1 family.</text>
</comment>
<evidence type="ECO:0000256" key="6">
    <source>
        <dbReference type="ARBA" id="ARBA00022750"/>
    </source>
</evidence>
<dbReference type="PROSITE" id="PS51767">
    <property type="entry name" value="PEPTIDASE_A1"/>
    <property type="match status" value="1"/>
</dbReference>
<comment type="caution">
    <text evidence="11">The sequence shown here is derived from an EMBL/GenBank/DDBJ whole genome shotgun (WGS) entry which is preliminary data.</text>
</comment>
<evidence type="ECO:0000256" key="1">
    <source>
        <dbReference type="ARBA" id="ARBA00001130"/>
    </source>
</evidence>
<proteinExistence type="inferred from homology"/>
<protein>
    <recommendedName>
        <fullName evidence="3">rhizopuspepsin</fullName>
        <ecNumber evidence="3">3.4.23.21</ecNumber>
    </recommendedName>
</protein>
<dbReference type="EC" id="3.4.23.21" evidence="3"/>
<dbReference type="GO" id="GO:0004190">
    <property type="term" value="F:aspartic-type endopeptidase activity"/>
    <property type="evidence" value="ECO:0007669"/>
    <property type="project" value="UniProtKB-KW"/>
</dbReference>
<feature type="signal peptide" evidence="9">
    <location>
        <begin position="1"/>
        <end position="17"/>
    </location>
</feature>
<evidence type="ECO:0000256" key="8">
    <source>
        <dbReference type="RuleBase" id="RU000454"/>
    </source>
</evidence>
<dbReference type="PANTHER" id="PTHR47966">
    <property type="entry name" value="BETA-SITE APP-CLEAVING ENZYME, ISOFORM A-RELATED"/>
    <property type="match status" value="1"/>
</dbReference>
<keyword evidence="6 8" id="KW-0064">Aspartyl protease</keyword>
<dbReference type="PRINTS" id="PR00792">
    <property type="entry name" value="PEPSIN"/>
</dbReference>
<dbReference type="Pfam" id="PF00026">
    <property type="entry name" value="Asp"/>
    <property type="match status" value="1"/>
</dbReference>
<dbReference type="FunFam" id="2.40.70.10:FF:000115">
    <property type="entry name" value="Lysosomal aspartic protease"/>
    <property type="match status" value="1"/>
</dbReference>
<dbReference type="Gene3D" id="2.40.70.10">
    <property type="entry name" value="Acid Proteases"/>
    <property type="match status" value="2"/>
</dbReference>
<dbReference type="GO" id="GO:0006508">
    <property type="term" value="P:proteolysis"/>
    <property type="evidence" value="ECO:0007669"/>
    <property type="project" value="UniProtKB-KW"/>
</dbReference>
<dbReference type="InterPro" id="IPR021109">
    <property type="entry name" value="Peptidase_aspartic_dom_sf"/>
</dbReference>
<keyword evidence="7 8" id="KW-0378">Hydrolase</keyword>
<feature type="domain" description="Peptidase A1" evidence="10">
    <location>
        <begin position="94"/>
        <end position="341"/>
    </location>
</feature>
<dbReference type="GeneID" id="42005405"/>
<evidence type="ECO:0000259" key="10">
    <source>
        <dbReference type="PROSITE" id="PS51767"/>
    </source>
</evidence>
<evidence type="ECO:0000256" key="5">
    <source>
        <dbReference type="ARBA" id="ARBA00022729"/>
    </source>
</evidence>
<gene>
    <name evidence="11" type="ORF">SmJEL517_g04180</name>
</gene>
<feature type="chain" id="PRO_5021489388" description="rhizopuspepsin" evidence="9">
    <location>
        <begin position="18"/>
        <end position="341"/>
    </location>
</feature>
<evidence type="ECO:0000256" key="7">
    <source>
        <dbReference type="ARBA" id="ARBA00022801"/>
    </source>
</evidence>
<dbReference type="SUPFAM" id="SSF50630">
    <property type="entry name" value="Acid proteases"/>
    <property type="match status" value="1"/>
</dbReference>
<dbReference type="PROSITE" id="PS00141">
    <property type="entry name" value="ASP_PROTEASE"/>
    <property type="match status" value="1"/>
</dbReference>